<keyword evidence="6 10" id="KW-0413">Isomerase</keyword>
<feature type="domain" description="Alpha-D-phosphohexomutase alpha/beta/alpha" evidence="8">
    <location>
        <begin position="252"/>
        <end position="341"/>
    </location>
</feature>
<dbReference type="AlphaFoldDB" id="A0A0J1BBC7"/>
<dbReference type="Proteomes" id="UP000036367">
    <property type="component" value="Unassembled WGS sequence"/>
</dbReference>
<organism evidence="10 11">
    <name type="scientific">Rhodopirellula islandica</name>
    <dbReference type="NCBI Taxonomy" id="595434"/>
    <lineage>
        <taxon>Bacteria</taxon>
        <taxon>Pseudomonadati</taxon>
        <taxon>Planctomycetota</taxon>
        <taxon>Planctomycetia</taxon>
        <taxon>Pirellulales</taxon>
        <taxon>Pirellulaceae</taxon>
        <taxon>Rhodopirellula</taxon>
    </lineage>
</organism>
<evidence type="ECO:0000313" key="10">
    <source>
        <dbReference type="EMBL" id="KLU03935.1"/>
    </source>
</evidence>
<evidence type="ECO:0000256" key="1">
    <source>
        <dbReference type="ARBA" id="ARBA00001946"/>
    </source>
</evidence>
<dbReference type="InterPro" id="IPR016055">
    <property type="entry name" value="A-D-PHexomutase_a/b/a-I/II/III"/>
</dbReference>
<feature type="domain" description="Alpha-D-phosphohexomutase alpha/beta/alpha" evidence="7">
    <location>
        <begin position="77"/>
        <end position="212"/>
    </location>
</feature>
<dbReference type="InterPro" id="IPR005845">
    <property type="entry name" value="A-D-PHexomutase_a/b/a-II"/>
</dbReference>
<accession>A0A0J1BBC7</accession>
<feature type="domain" description="Alpha-D-phosphohexomutase alpha/beta/alpha" evidence="9">
    <location>
        <begin position="356"/>
        <end position="480"/>
    </location>
</feature>
<keyword evidence="11" id="KW-1185">Reference proteome</keyword>
<comment type="cofactor">
    <cofactor evidence="1">
        <name>Mg(2+)</name>
        <dbReference type="ChEBI" id="CHEBI:18420"/>
    </cofactor>
</comment>
<dbReference type="InterPro" id="IPR005844">
    <property type="entry name" value="A-D-PHexomutase_a/b/a-I"/>
</dbReference>
<evidence type="ECO:0000259" key="7">
    <source>
        <dbReference type="Pfam" id="PF02878"/>
    </source>
</evidence>
<dbReference type="SUPFAM" id="SSF55957">
    <property type="entry name" value="Phosphoglucomutase, C-terminal domain"/>
    <property type="match status" value="1"/>
</dbReference>
<dbReference type="EC" id="5.4.2.8" evidence="10"/>
<reference evidence="10" key="1">
    <citation type="submission" date="2015-05" db="EMBL/GenBank/DDBJ databases">
        <title>Permanent draft genome of Rhodopirellula islandicus K833.</title>
        <authorList>
            <person name="Kizina J."/>
            <person name="Richter M."/>
            <person name="Glockner F.O."/>
            <person name="Harder J."/>
        </authorList>
    </citation>
    <scope>NUCLEOTIDE SEQUENCE [LARGE SCALE GENOMIC DNA]</scope>
    <source>
        <strain evidence="10">K833</strain>
    </source>
</reference>
<evidence type="ECO:0000256" key="4">
    <source>
        <dbReference type="ARBA" id="ARBA00022723"/>
    </source>
</evidence>
<dbReference type="SUPFAM" id="SSF53738">
    <property type="entry name" value="Phosphoglucomutase, first 3 domains"/>
    <property type="match status" value="3"/>
</dbReference>
<evidence type="ECO:0000259" key="8">
    <source>
        <dbReference type="Pfam" id="PF02879"/>
    </source>
</evidence>
<dbReference type="PANTHER" id="PTHR45745">
    <property type="entry name" value="PHOSPHOMANNOMUTASE 45A"/>
    <property type="match status" value="1"/>
</dbReference>
<dbReference type="STRING" id="595434.RISK_004342"/>
<evidence type="ECO:0000256" key="2">
    <source>
        <dbReference type="ARBA" id="ARBA00010231"/>
    </source>
</evidence>
<evidence type="ECO:0000256" key="6">
    <source>
        <dbReference type="ARBA" id="ARBA00023235"/>
    </source>
</evidence>
<dbReference type="Pfam" id="PF02879">
    <property type="entry name" value="PGM_PMM_II"/>
    <property type="match status" value="1"/>
</dbReference>
<dbReference type="PANTHER" id="PTHR45745:SF1">
    <property type="entry name" value="PHOSPHOGLUCOMUTASE 2B-RELATED"/>
    <property type="match status" value="1"/>
</dbReference>
<dbReference type="PATRIC" id="fig|595434.4.peg.4119"/>
<proteinExistence type="inferred from homology"/>
<evidence type="ECO:0000256" key="5">
    <source>
        <dbReference type="ARBA" id="ARBA00022842"/>
    </source>
</evidence>
<protein>
    <submittedName>
        <fullName evidence="10">Phosphoglucosamine mutase</fullName>
        <ecNumber evidence="10">5.4.2.8</ecNumber>
    </submittedName>
</protein>
<gene>
    <name evidence="10" type="ORF">RISK_004342</name>
</gene>
<evidence type="ECO:0000256" key="3">
    <source>
        <dbReference type="ARBA" id="ARBA00022553"/>
    </source>
</evidence>
<evidence type="ECO:0000313" key="11">
    <source>
        <dbReference type="Proteomes" id="UP000036367"/>
    </source>
</evidence>
<keyword evidence="3" id="KW-0597">Phosphoprotein</keyword>
<dbReference type="GO" id="GO:0006166">
    <property type="term" value="P:purine ribonucleoside salvage"/>
    <property type="evidence" value="ECO:0007669"/>
    <property type="project" value="TreeGrafter"/>
</dbReference>
<dbReference type="EMBL" id="LECT01000031">
    <property type="protein sequence ID" value="KLU03935.1"/>
    <property type="molecule type" value="Genomic_DNA"/>
</dbReference>
<dbReference type="Pfam" id="PF02878">
    <property type="entry name" value="PGM_PMM_I"/>
    <property type="match status" value="1"/>
</dbReference>
<dbReference type="CDD" id="cd05799">
    <property type="entry name" value="PGM2"/>
    <property type="match status" value="1"/>
</dbReference>
<dbReference type="GO" id="GO:0000287">
    <property type="term" value="F:magnesium ion binding"/>
    <property type="evidence" value="ECO:0007669"/>
    <property type="project" value="InterPro"/>
</dbReference>
<evidence type="ECO:0000259" key="9">
    <source>
        <dbReference type="Pfam" id="PF02880"/>
    </source>
</evidence>
<dbReference type="InterPro" id="IPR036900">
    <property type="entry name" value="A-D-PHexomutase_C_sf"/>
</dbReference>
<dbReference type="Pfam" id="PF02880">
    <property type="entry name" value="PGM_PMM_III"/>
    <property type="match status" value="1"/>
</dbReference>
<dbReference type="InterPro" id="IPR016066">
    <property type="entry name" value="A-D-PHexomutase_CS"/>
</dbReference>
<sequence length="616" mass="67131">MTSGSDPASSPSLTVDEALAAIDQACQEKKLTAGAVENIRAWLTEDRYRDYRDQTLQHIADGKWQKLDDVFWTVIPFGTGGRRGRMYEIGSNAINDRTIGESAQGLADYVVEYHGGAKELSCAIAYDTRHKSRHFTELCAGIMVAAGIKVYLLDDYRATPQLSFAVRHLHCDCGIMVTASHNPPSDNAVKVYWSTGGQVLPPHDKAIIDRVMSCQEIRATPFAEAMADGRIEVVTEQIDAAFLDAASQCGFEGPRDVKVLYSPLHGVGEEAVIPLMKRDGFTQVDVYEGHREKSGDFPNVPGHVSNPENPAVFEAPIKTARPGGYDLVLATDPDCDRLGVAAPLTTDSSGEWGTFTGNQIAALLADYVLEQTAKAGKLTDRSYVIKTLVTTELVRRIAESHGARCVGDLLVGYKYIAEAMDREGPEDFVYGCEESHGYLVGTYARDKDGAVACMLMGELAAKLKAEGKSMHECMADLYRKHGMHRENLINVFMEGSEGMAAMQSLMKAFRAEPPKSLGGIAVAQVRDYGSATTLNVADGSTSPLEGPSGNLVIMDLEMDGNYVAVRPSGTEPKVKFYVFTRLEAAESQDLDAADVKLSDRMRAIEEDVRDFARLHS</sequence>
<keyword evidence="5" id="KW-0460">Magnesium</keyword>
<dbReference type="Gene3D" id="3.30.310.50">
    <property type="entry name" value="Alpha-D-phosphohexomutase, C-terminal domain"/>
    <property type="match status" value="1"/>
</dbReference>
<dbReference type="GO" id="GO:0004615">
    <property type="term" value="F:phosphomannomutase activity"/>
    <property type="evidence" value="ECO:0007669"/>
    <property type="project" value="UniProtKB-EC"/>
</dbReference>
<name>A0A0J1BBC7_RHOIS</name>
<comment type="caution">
    <text evidence="10">The sequence shown here is derived from an EMBL/GenBank/DDBJ whole genome shotgun (WGS) entry which is preliminary data.</text>
</comment>
<dbReference type="InterPro" id="IPR005846">
    <property type="entry name" value="A-D-PHexomutase_a/b/a-III"/>
</dbReference>
<dbReference type="GO" id="GO:0008973">
    <property type="term" value="F:phosphopentomutase activity"/>
    <property type="evidence" value="ECO:0007669"/>
    <property type="project" value="TreeGrafter"/>
</dbReference>
<dbReference type="PROSITE" id="PS00710">
    <property type="entry name" value="PGM_PMM"/>
    <property type="match status" value="1"/>
</dbReference>
<dbReference type="GO" id="GO:0005975">
    <property type="term" value="P:carbohydrate metabolic process"/>
    <property type="evidence" value="ECO:0007669"/>
    <property type="project" value="InterPro"/>
</dbReference>
<keyword evidence="4" id="KW-0479">Metal-binding</keyword>
<dbReference type="OrthoDB" id="9806956at2"/>
<comment type="similarity">
    <text evidence="2">Belongs to the phosphohexose mutase family.</text>
</comment>
<dbReference type="RefSeq" id="WP_047815575.1">
    <property type="nucleotide sequence ID" value="NZ_LECT01000031.1"/>
</dbReference>
<dbReference type="Gene3D" id="3.40.120.10">
    <property type="entry name" value="Alpha-D-Glucose-1,6-Bisphosphate, subunit A, domain 3"/>
    <property type="match status" value="3"/>
</dbReference>